<dbReference type="InterPro" id="IPR000620">
    <property type="entry name" value="EamA_dom"/>
</dbReference>
<feature type="transmembrane region" description="Helical" evidence="5">
    <location>
        <begin position="391"/>
        <end position="410"/>
    </location>
</feature>
<evidence type="ECO:0000313" key="8">
    <source>
        <dbReference type="Proteomes" id="UP000070544"/>
    </source>
</evidence>
<dbReference type="EMBL" id="KQ965739">
    <property type="protein sequence ID" value="KXS19297.1"/>
    <property type="molecule type" value="Genomic_DNA"/>
</dbReference>
<keyword evidence="5" id="KW-0333">Golgi apparatus</keyword>
<gene>
    <name evidence="7" type="ORF">M427DRAFT_29228</name>
</gene>
<keyword evidence="3 5" id="KW-1133">Transmembrane helix</keyword>
<keyword evidence="5" id="KW-0968">Cytoplasmic vesicle</keyword>
<dbReference type="GO" id="GO:0000139">
    <property type="term" value="C:Golgi membrane"/>
    <property type="evidence" value="ECO:0007669"/>
    <property type="project" value="UniProtKB-SubCell"/>
</dbReference>
<comment type="subcellular location">
    <subcellularLocation>
        <location evidence="5">Golgi apparatus membrane</location>
        <topology evidence="5">Multi-pass membrane protein</topology>
    </subcellularLocation>
    <subcellularLocation>
        <location evidence="5">Cytoplasmic vesicle membrane</location>
        <topology evidence="5">Multi-pass membrane protein</topology>
    </subcellularLocation>
    <subcellularLocation>
        <location evidence="5">Endoplasmic reticulum membrane</location>
        <topology evidence="5">Multi-pass membrane protein</topology>
    </subcellularLocation>
    <subcellularLocation>
        <location evidence="1">Membrane</location>
        <topology evidence="1">Multi-pass membrane protein</topology>
    </subcellularLocation>
</comment>
<sequence>MARAKATEEESQSLLAEPDVVVVSPRRPHPVDRVPNHHNRQSHSQEVASVLFSFDTLLTLAYIAAWYSLSLTLSVFNKWMFGKPRPAGAPHAGGLQTTWFNFTEPYDYRYPLFTSAVHMAVQFFLSALALGTAFRSWRPRKLWPDIRFYLVREFPCGVATGLDIGLSNASLRNITLTLYTMVKSSTPAAVLFFAFLFRLERVRWQLILVITIICLGVLLMTMKDRSADHDTPVEEHQRIVGIVEVLVAVILSGFRWSLTQVLMVTPRITEEPPAPDAHTHPVQVTSAKLQNRPANGHGSNPLVTNFHLAPGMCLSTAAAAILLEGWPDLTSKGPELFLLMGFAGFVAWSMILVEFGLIKHAGVVVLSVAGIFKEILTITTSHIVFGDSITTLNFVGLVVSLVGIIGFNYLKIVEHLQREKNLLSKDKDSEYDTIADARSHDSGIMRRSYTPSVEEGE</sequence>
<dbReference type="Proteomes" id="UP000070544">
    <property type="component" value="Unassembled WGS sequence"/>
</dbReference>
<evidence type="ECO:0000256" key="3">
    <source>
        <dbReference type="ARBA" id="ARBA00022989"/>
    </source>
</evidence>
<evidence type="ECO:0000256" key="1">
    <source>
        <dbReference type="ARBA" id="ARBA00004141"/>
    </source>
</evidence>
<dbReference type="PANTHER" id="PTHR11132">
    <property type="entry name" value="SOLUTE CARRIER FAMILY 35"/>
    <property type="match status" value="1"/>
</dbReference>
<keyword evidence="4 5" id="KW-0472">Membrane</keyword>
<dbReference type="AlphaFoldDB" id="A0A139ARB9"/>
<feature type="transmembrane region" description="Helical" evidence="5">
    <location>
        <begin position="364"/>
        <end position="385"/>
    </location>
</feature>
<feature type="transmembrane region" description="Helical" evidence="5">
    <location>
        <begin position="202"/>
        <end position="219"/>
    </location>
</feature>
<feature type="transmembrane region" description="Helical" evidence="5">
    <location>
        <begin position="112"/>
        <end position="134"/>
    </location>
</feature>
<feature type="transmembrane region" description="Helical" evidence="5">
    <location>
        <begin position="336"/>
        <end position="357"/>
    </location>
</feature>
<keyword evidence="2 5" id="KW-0812">Transmembrane</keyword>
<dbReference type="OrthoDB" id="18894at2759"/>
<dbReference type="GO" id="GO:0005789">
    <property type="term" value="C:endoplasmic reticulum membrane"/>
    <property type="evidence" value="ECO:0007669"/>
    <property type="project" value="UniProtKB-SubCell"/>
</dbReference>
<comment type="subunit">
    <text evidence="5">Homooligomer.</text>
</comment>
<feature type="domain" description="EamA" evidence="6">
    <location>
        <begin position="119"/>
        <end position="221"/>
    </location>
</feature>
<keyword evidence="8" id="KW-1185">Reference proteome</keyword>
<name>A0A139ARB9_GONPJ</name>
<dbReference type="Pfam" id="PF00892">
    <property type="entry name" value="EamA"/>
    <property type="match status" value="1"/>
</dbReference>
<organism evidence="7 8">
    <name type="scientific">Gonapodya prolifera (strain JEL478)</name>
    <name type="common">Monoblepharis prolifera</name>
    <dbReference type="NCBI Taxonomy" id="1344416"/>
    <lineage>
        <taxon>Eukaryota</taxon>
        <taxon>Fungi</taxon>
        <taxon>Fungi incertae sedis</taxon>
        <taxon>Chytridiomycota</taxon>
        <taxon>Chytridiomycota incertae sedis</taxon>
        <taxon>Monoblepharidomycetes</taxon>
        <taxon>Monoblepharidales</taxon>
        <taxon>Gonapodyaceae</taxon>
        <taxon>Gonapodya</taxon>
    </lineage>
</organism>
<dbReference type="InterPro" id="IPR037185">
    <property type="entry name" value="EmrE-like"/>
</dbReference>
<evidence type="ECO:0000259" key="6">
    <source>
        <dbReference type="Pfam" id="PF00892"/>
    </source>
</evidence>
<evidence type="ECO:0000256" key="5">
    <source>
        <dbReference type="RuleBase" id="RU367097"/>
    </source>
</evidence>
<reference evidence="7 8" key="1">
    <citation type="journal article" date="2015" name="Genome Biol. Evol.">
        <title>Phylogenomic analyses indicate that early fungi evolved digesting cell walls of algal ancestors of land plants.</title>
        <authorList>
            <person name="Chang Y."/>
            <person name="Wang S."/>
            <person name="Sekimoto S."/>
            <person name="Aerts A.L."/>
            <person name="Choi C."/>
            <person name="Clum A."/>
            <person name="LaButti K.M."/>
            <person name="Lindquist E.A."/>
            <person name="Yee Ngan C."/>
            <person name="Ohm R.A."/>
            <person name="Salamov A.A."/>
            <person name="Grigoriev I.V."/>
            <person name="Spatafora J.W."/>
            <person name="Berbee M.L."/>
        </authorList>
    </citation>
    <scope>NUCLEOTIDE SEQUENCE [LARGE SCALE GENOMIC DNA]</scope>
    <source>
        <strain evidence="7 8">JEL478</strain>
    </source>
</reference>
<dbReference type="STRING" id="1344416.A0A139ARB9"/>
<protein>
    <recommendedName>
        <fullName evidence="5">GDP-mannose transporter</fullName>
        <shortName evidence="5">GMT</shortName>
    </recommendedName>
</protein>
<dbReference type="InterPro" id="IPR050186">
    <property type="entry name" value="TPT_transporter"/>
</dbReference>
<dbReference type="SUPFAM" id="SSF103481">
    <property type="entry name" value="Multidrug resistance efflux transporter EmrE"/>
    <property type="match status" value="1"/>
</dbReference>
<evidence type="ECO:0000256" key="4">
    <source>
        <dbReference type="ARBA" id="ARBA00023136"/>
    </source>
</evidence>
<feature type="transmembrane region" description="Helical" evidence="5">
    <location>
        <begin position="239"/>
        <end position="258"/>
    </location>
</feature>
<proteinExistence type="inferred from homology"/>
<keyword evidence="5" id="KW-0813">Transport</keyword>
<dbReference type="GO" id="GO:0030659">
    <property type="term" value="C:cytoplasmic vesicle membrane"/>
    <property type="evidence" value="ECO:0007669"/>
    <property type="project" value="UniProtKB-SubCell"/>
</dbReference>
<keyword evidence="5" id="KW-0256">Endoplasmic reticulum</keyword>
<evidence type="ECO:0000313" key="7">
    <source>
        <dbReference type="EMBL" id="KXS19297.1"/>
    </source>
</evidence>
<comment type="similarity">
    <text evidence="5">Belongs to the TPT transporter family. SLC35D subfamily.</text>
</comment>
<keyword evidence="5" id="KW-0762">Sugar transport</keyword>
<feature type="transmembrane region" description="Helical" evidence="5">
    <location>
        <begin position="47"/>
        <end position="69"/>
    </location>
</feature>
<accession>A0A139ARB9</accession>
<evidence type="ECO:0000256" key="2">
    <source>
        <dbReference type="ARBA" id="ARBA00022692"/>
    </source>
</evidence>
<dbReference type="OMA" id="WLMKSFP"/>
<comment type="function">
    <text evidence="5">Involved in the import of GDP-mannose from the cytoplasm into the Golgi lumen.</text>
</comment>
<feature type="transmembrane region" description="Helical" evidence="5">
    <location>
        <begin position="176"/>
        <end position="196"/>
    </location>
</feature>